<dbReference type="SUPFAM" id="SSF68906">
    <property type="entry name" value="SAP domain"/>
    <property type="match status" value="1"/>
</dbReference>
<evidence type="ECO:0000256" key="1">
    <source>
        <dbReference type="SAM" id="MobiDB-lite"/>
    </source>
</evidence>
<feature type="compositionally biased region" description="Acidic residues" evidence="1">
    <location>
        <begin position="144"/>
        <end position="162"/>
    </location>
</feature>
<evidence type="ECO:0000313" key="4">
    <source>
        <dbReference type="Proteomes" id="UP000275078"/>
    </source>
</evidence>
<feature type="compositionally biased region" description="Low complexity" evidence="1">
    <location>
        <begin position="290"/>
        <end position="301"/>
    </location>
</feature>
<dbReference type="InterPro" id="IPR003034">
    <property type="entry name" value="SAP_dom"/>
</dbReference>
<feature type="region of interest" description="Disordered" evidence="1">
    <location>
        <begin position="129"/>
        <end position="396"/>
    </location>
</feature>
<keyword evidence="4" id="KW-1185">Reference proteome</keyword>
<accession>A0A3N4ITU6</accession>
<feature type="compositionally biased region" description="Low complexity" evidence="1">
    <location>
        <begin position="58"/>
        <end position="79"/>
    </location>
</feature>
<name>A0A3N4ITU6_ASCIM</name>
<dbReference type="EMBL" id="ML119646">
    <property type="protein sequence ID" value="RPA87620.1"/>
    <property type="molecule type" value="Genomic_DNA"/>
</dbReference>
<reference evidence="3 4" key="1">
    <citation type="journal article" date="2018" name="Nat. Ecol. Evol.">
        <title>Pezizomycetes genomes reveal the molecular basis of ectomycorrhizal truffle lifestyle.</title>
        <authorList>
            <person name="Murat C."/>
            <person name="Payen T."/>
            <person name="Noel B."/>
            <person name="Kuo A."/>
            <person name="Morin E."/>
            <person name="Chen J."/>
            <person name="Kohler A."/>
            <person name="Krizsan K."/>
            <person name="Balestrini R."/>
            <person name="Da Silva C."/>
            <person name="Montanini B."/>
            <person name="Hainaut M."/>
            <person name="Levati E."/>
            <person name="Barry K.W."/>
            <person name="Belfiori B."/>
            <person name="Cichocki N."/>
            <person name="Clum A."/>
            <person name="Dockter R.B."/>
            <person name="Fauchery L."/>
            <person name="Guy J."/>
            <person name="Iotti M."/>
            <person name="Le Tacon F."/>
            <person name="Lindquist E.A."/>
            <person name="Lipzen A."/>
            <person name="Malagnac F."/>
            <person name="Mello A."/>
            <person name="Molinier V."/>
            <person name="Miyauchi S."/>
            <person name="Poulain J."/>
            <person name="Riccioni C."/>
            <person name="Rubini A."/>
            <person name="Sitrit Y."/>
            <person name="Splivallo R."/>
            <person name="Traeger S."/>
            <person name="Wang M."/>
            <person name="Zifcakova L."/>
            <person name="Wipf D."/>
            <person name="Zambonelli A."/>
            <person name="Paolocci F."/>
            <person name="Nowrousian M."/>
            <person name="Ottonello S."/>
            <person name="Baldrian P."/>
            <person name="Spatafora J.W."/>
            <person name="Henrissat B."/>
            <person name="Nagy L.G."/>
            <person name="Aury J.M."/>
            <person name="Wincker P."/>
            <person name="Grigoriev I.V."/>
            <person name="Bonfante P."/>
            <person name="Martin F.M."/>
        </authorList>
    </citation>
    <scope>NUCLEOTIDE SEQUENCE [LARGE SCALE GENOMIC DNA]</scope>
    <source>
        <strain evidence="3 4">RN42</strain>
    </source>
</reference>
<gene>
    <name evidence="3" type="ORF">BJ508DRAFT_371917</name>
</gene>
<dbReference type="Gene3D" id="1.10.720.30">
    <property type="entry name" value="SAP domain"/>
    <property type="match status" value="1"/>
</dbReference>
<dbReference type="Proteomes" id="UP000275078">
    <property type="component" value="Unassembled WGS sequence"/>
</dbReference>
<dbReference type="Pfam" id="PF02037">
    <property type="entry name" value="SAP"/>
    <property type="match status" value="1"/>
</dbReference>
<feature type="compositionally biased region" description="Basic and acidic residues" evidence="1">
    <location>
        <begin position="216"/>
        <end position="235"/>
    </location>
</feature>
<organism evidence="3 4">
    <name type="scientific">Ascobolus immersus RN42</name>
    <dbReference type="NCBI Taxonomy" id="1160509"/>
    <lineage>
        <taxon>Eukaryota</taxon>
        <taxon>Fungi</taxon>
        <taxon>Dikarya</taxon>
        <taxon>Ascomycota</taxon>
        <taxon>Pezizomycotina</taxon>
        <taxon>Pezizomycetes</taxon>
        <taxon>Pezizales</taxon>
        <taxon>Ascobolaceae</taxon>
        <taxon>Ascobolus</taxon>
    </lineage>
</organism>
<feature type="compositionally biased region" description="Basic and acidic residues" evidence="1">
    <location>
        <begin position="246"/>
        <end position="257"/>
    </location>
</feature>
<dbReference type="AlphaFoldDB" id="A0A3N4ITU6"/>
<feature type="compositionally biased region" description="Basic and acidic residues" evidence="1">
    <location>
        <begin position="376"/>
        <end position="386"/>
    </location>
</feature>
<feature type="compositionally biased region" description="Basic and acidic residues" evidence="1">
    <location>
        <begin position="334"/>
        <end position="347"/>
    </location>
</feature>
<protein>
    <recommendedName>
        <fullName evidence="2">SAP domain-containing protein</fullName>
    </recommendedName>
</protein>
<feature type="compositionally biased region" description="Basic residues" evidence="1">
    <location>
        <begin position="189"/>
        <end position="199"/>
    </location>
</feature>
<sequence>MQLEPVNKLTAYTSVYLRGLCKEYGIPHTGGRTELIERLREFIEGELEREQNQSQSLVETTPTRSPVEPVPSVRSSTVEKNVEKTPGDDAQSRLARNRKRPIRKPPASFFTDPPIRLFAVAVEIPVRPKESSDYENLSNGADVETIESSDVEVPSDDEESQSEPELPAPETRQQQTAIRGRPIGGGRGSRGRGRGRGQSRGRNGQTSRGGRTTRSSTRELEAEQKDSDTEVETKVRTPTPIPESPVRTKDTVTKPVDDQAIPTPPKEEDDVEMEDTSLVESVEEDPQEAQPQNTHPNQTTTGDTIDIKQKETDTTFDGTETPAPSRIPATDYTRPPDPEEHLNDRQAAEPTNESKASEPSAETSVQIAEESVVSPAHEDVHMKDADAAQPVAVQAL</sequence>
<feature type="domain" description="SAP" evidence="2">
    <location>
        <begin position="9"/>
        <end position="43"/>
    </location>
</feature>
<evidence type="ECO:0000259" key="2">
    <source>
        <dbReference type="PROSITE" id="PS50800"/>
    </source>
</evidence>
<feature type="compositionally biased region" description="Acidic residues" evidence="1">
    <location>
        <begin position="267"/>
        <end position="287"/>
    </location>
</feature>
<feature type="region of interest" description="Disordered" evidence="1">
    <location>
        <begin position="47"/>
        <end position="111"/>
    </location>
</feature>
<dbReference type="PROSITE" id="PS50800">
    <property type="entry name" value="SAP"/>
    <property type="match status" value="1"/>
</dbReference>
<evidence type="ECO:0000313" key="3">
    <source>
        <dbReference type="EMBL" id="RPA87620.1"/>
    </source>
</evidence>
<feature type="compositionally biased region" description="Basic and acidic residues" evidence="1">
    <location>
        <begin position="80"/>
        <end position="91"/>
    </location>
</feature>
<proteinExistence type="predicted"/>
<feature type="compositionally biased region" description="Low complexity" evidence="1">
    <location>
        <begin position="387"/>
        <end position="396"/>
    </location>
</feature>
<dbReference type="InterPro" id="IPR036361">
    <property type="entry name" value="SAP_dom_sf"/>
</dbReference>
<feature type="compositionally biased region" description="Low complexity" evidence="1">
    <location>
        <begin position="200"/>
        <end position="215"/>
    </location>
</feature>